<dbReference type="OrthoDB" id="5599753at2759"/>
<dbReference type="InterPro" id="IPR006629">
    <property type="entry name" value="LITAF"/>
</dbReference>
<dbReference type="InterPro" id="IPR037519">
    <property type="entry name" value="LITAF_fam"/>
</dbReference>
<feature type="region of interest" description="Disordered" evidence="8">
    <location>
        <begin position="1"/>
        <end position="35"/>
    </location>
</feature>
<evidence type="ECO:0000256" key="1">
    <source>
        <dbReference type="ARBA" id="ARBA00004414"/>
    </source>
</evidence>
<sequence length="169" mass="18996">MAQTNNNSPTAVAASAAGSTNPRDSRIIDDRKPDIPKNVGHLLKEPVEIDCPACHKRNMTRVHKTAVTFCQMFVAAINALCCCCKDAIKWEGRFDYNHFCSECGCYIGRYISLGWNERRMLRAKRMELEINHMVDNMVDRATNNLREQQQSGQTSPYGATTVPNNATQL</sequence>
<accession>A0A1I8MFY5</accession>
<dbReference type="SMART" id="SM00714">
    <property type="entry name" value="LITAF"/>
    <property type="match status" value="1"/>
</dbReference>
<dbReference type="PROSITE" id="PS51837">
    <property type="entry name" value="LITAF"/>
    <property type="match status" value="1"/>
</dbReference>
<evidence type="ECO:0000256" key="8">
    <source>
        <dbReference type="SAM" id="MobiDB-lite"/>
    </source>
</evidence>
<dbReference type="GeneID" id="101901212"/>
<dbReference type="PANTHER" id="PTHR23292">
    <property type="entry name" value="LIPOPOLYSACCHARIDE-INDUCED TUMOR NECROSIS FACTOR-ALPHA FACTOR"/>
    <property type="match status" value="1"/>
</dbReference>
<dbReference type="GO" id="GO:0031902">
    <property type="term" value="C:late endosome membrane"/>
    <property type="evidence" value="ECO:0007669"/>
    <property type="project" value="UniProtKB-SubCell"/>
</dbReference>
<reference evidence="10" key="1">
    <citation type="submission" date="2020-05" db="UniProtKB">
        <authorList>
            <consortium name="EnsemblMetazoa"/>
        </authorList>
    </citation>
    <scope>IDENTIFICATION</scope>
    <source>
        <strain evidence="10">Aabys</strain>
    </source>
</reference>
<feature type="domain" description="LITAF" evidence="9">
    <location>
        <begin position="31"/>
        <end position="112"/>
    </location>
</feature>
<feature type="compositionally biased region" description="Polar residues" evidence="8">
    <location>
        <begin position="1"/>
        <end position="10"/>
    </location>
</feature>
<keyword evidence="5" id="KW-0479">Metal-binding</keyword>
<evidence type="ECO:0000313" key="12">
    <source>
        <dbReference type="RefSeq" id="XP_005188387.1"/>
    </source>
</evidence>
<comment type="similarity">
    <text evidence="4">Belongs to the CDIP1/LITAF family.</text>
</comment>
<evidence type="ECO:0000256" key="2">
    <source>
        <dbReference type="ARBA" id="ARBA00004481"/>
    </source>
</evidence>
<dbReference type="EnsemblMetazoa" id="MDOA004497-RA">
    <property type="protein sequence ID" value="MDOA004497-PA"/>
    <property type="gene ID" value="MDOA004497"/>
</dbReference>
<dbReference type="AlphaFoldDB" id="A0A1I8MFY5"/>
<protein>
    <submittedName>
        <fullName evidence="12">Uncharacterized protein LOC101901212</fullName>
    </submittedName>
</protein>
<comment type="subcellular location">
    <subcellularLocation>
        <location evidence="2">Endosome membrane</location>
        <topology evidence="2">Peripheral membrane protein</topology>
    </subcellularLocation>
    <subcellularLocation>
        <location evidence="1">Late endosome membrane</location>
    </subcellularLocation>
    <subcellularLocation>
        <location evidence="3">Lysosome membrane</location>
        <topology evidence="3">Peripheral membrane protein</topology>
        <orientation evidence="3">Cytoplasmic side</orientation>
    </subcellularLocation>
</comment>
<evidence type="ECO:0000259" key="9">
    <source>
        <dbReference type="PROSITE" id="PS51837"/>
    </source>
</evidence>
<dbReference type="GO" id="GO:0008270">
    <property type="term" value="F:zinc ion binding"/>
    <property type="evidence" value="ECO:0007669"/>
    <property type="project" value="TreeGrafter"/>
</dbReference>
<evidence type="ECO:0000256" key="6">
    <source>
        <dbReference type="ARBA" id="ARBA00022833"/>
    </source>
</evidence>
<evidence type="ECO:0000256" key="5">
    <source>
        <dbReference type="ARBA" id="ARBA00022723"/>
    </source>
</evidence>
<dbReference type="eggNOG" id="ENOG502TDRA">
    <property type="taxonomic scope" value="Eukaryota"/>
</dbReference>
<dbReference type="Proteomes" id="UP001652621">
    <property type="component" value="Unplaced"/>
</dbReference>
<gene>
    <name evidence="10" type="primary">101901212</name>
    <name evidence="12" type="synonym">LOC101901212</name>
</gene>
<proteinExistence type="inferred from homology"/>
<feature type="region of interest" description="Disordered" evidence="8">
    <location>
        <begin position="147"/>
        <end position="169"/>
    </location>
</feature>
<dbReference type="VEuPathDB" id="VectorBase:MDOMA2_019140"/>
<evidence type="ECO:0000313" key="11">
    <source>
        <dbReference type="Proteomes" id="UP001652621"/>
    </source>
</evidence>
<dbReference type="PANTHER" id="PTHR23292:SF14">
    <property type="entry name" value="FI16615P1-RELATED"/>
    <property type="match status" value="1"/>
</dbReference>
<dbReference type="RefSeq" id="XP_005188387.1">
    <property type="nucleotide sequence ID" value="XM_005188330.3"/>
</dbReference>
<reference evidence="12" key="2">
    <citation type="submission" date="2025-04" db="UniProtKB">
        <authorList>
            <consortium name="RefSeq"/>
        </authorList>
    </citation>
    <scope>IDENTIFICATION</scope>
    <source>
        <strain evidence="12">Aabys</strain>
    </source>
</reference>
<dbReference type="KEGG" id="mde:101901212"/>
<evidence type="ECO:0000256" key="3">
    <source>
        <dbReference type="ARBA" id="ARBA00004630"/>
    </source>
</evidence>
<keyword evidence="11" id="KW-1185">Reference proteome</keyword>
<dbReference type="Pfam" id="PF10601">
    <property type="entry name" value="zf-LITAF-like"/>
    <property type="match status" value="1"/>
</dbReference>
<keyword evidence="6" id="KW-0862">Zinc</keyword>
<evidence type="ECO:0000256" key="7">
    <source>
        <dbReference type="ARBA" id="ARBA00023136"/>
    </source>
</evidence>
<organism evidence="10">
    <name type="scientific">Musca domestica</name>
    <name type="common">House fly</name>
    <dbReference type="NCBI Taxonomy" id="7370"/>
    <lineage>
        <taxon>Eukaryota</taxon>
        <taxon>Metazoa</taxon>
        <taxon>Ecdysozoa</taxon>
        <taxon>Arthropoda</taxon>
        <taxon>Hexapoda</taxon>
        <taxon>Insecta</taxon>
        <taxon>Pterygota</taxon>
        <taxon>Neoptera</taxon>
        <taxon>Endopterygota</taxon>
        <taxon>Diptera</taxon>
        <taxon>Brachycera</taxon>
        <taxon>Muscomorpha</taxon>
        <taxon>Muscoidea</taxon>
        <taxon>Muscidae</taxon>
        <taxon>Musca</taxon>
    </lineage>
</organism>
<name>A0A1I8MFY5_MUSDO</name>
<evidence type="ECO:0000313" key="10">
    <source>
        <dbReference type="EnsemblMetazoa" id="MDOA004497-PA"/>
    </source>
</evidence>
<feature type="compositionally biased region" description="Basic and acidic residues" evidence="8">
    <location>
        <begin position="23"/>
        <end position="35"/>
    </location>
</feature>
<dbReference type="GO" id="GO:0005765">
    <property type="term" value="C:lysosomal membrane"/>
    <property type="evidence" value="ECO:0007669"/>
    <property type="project" value="UniProtKB-SubCell"/>
</dbReference>
<evidence type="ECO:0000256" key="4">
    <source>
        <dbReference type="ARBA" id="ARBA00005975"/>
    </source>
</evidence>
<dbReference type="VEuPathDB" id="VectorBase:MDOA004497"/>
<keyword evidence="7" id="KW-0472">Membrane</keyword>